<dbReference type="InterPro" id="IPR028288">
    <property type="entry name" value="SCAR/WAVE_fam"/>
</dbReference>
<evidence type="ECO:0000256" key="1">
    <source>
        <dbReference type="ARBA" id="ARBA00006993"/>
    </source>
</evidence>
<comment type="caution">
    <text evidence="5">The sequence shown here is derived from an EMBL/GenBank/DDBJ whole genome shotgun (WGS) entry which is preliminary data.</text>
</comment>
<feature type="compositionally biased region" description="Basic and acidic residues" evidence="2">
    <location>
        <begin position="471"/>
        <end position="483"/>
    </location>
</feature>
<dbReference type="GO" id="GO:0071933">
    <property type="term" value="F:Arp2/3 complex binding"/>
    <property type="evidence" value="ECO:0007669"/>
    <property type="project" value="TreeGrafter"/>
</dbReference>
<feature type="compositionally biased region" description="Polar residues" evidence="2">
    <location>
        <begin position="280"/>
        <end position="294"/>
    </location>
</feature>
<dbReference type="GO" id="GO:0003779">
    <property type="term" value="F:actin binding"/>
    <property type="evidence" value="ECO:0007669"/>
    <property type="project" value="UniProtKB-KW"/>
</dbReference>
<feature type="compositionally biased region" description="Polar residues" evidence="2">
    <location>
        <begin position="367"/>
        <end position="386"/>
    </location>
</feature>
<feature type="compositionally biased region" description="Basic residues" evidence="2">
    <location>
        <begin position="217"/>
        <end position="226"/>
    </location>
</feature>
<dbReference type="Proteomes" id="UP001165065">
    <property type="component" value="Unassembled WGS sequence"/>
</dbReference>
<evidence type="ECO:0000256" key="2">
    <source>
        <dbReference type="SAM" id="MobiDB-lite"/>
    </source>
</evidence>
<feature type="compositionally biased region" description="Acidic residues" evidence="2">
    <location>
        <begin position="630"/>
        <end position="649"/>
    </location>
</feature>
<dbReference type="AlphaFoldDB" id="A0A9W7G7S4"/>
<evidence type="ECO:0008006" key="7">
    <source>
        <dbReference type="Google" id="ProtNLM"/>
    </source>
</evidence>
<feature type="region of interest" description="Disordered" evidence="2">
    <location>
        <begin position="450"/>
        <end position="489"/>
    </location>
</feature>
<feature type="compositionally biased region" description="Pro residues" evidence="2">
    <location>
        <begin position="325"/>
        <end position="353"/>
    </location>
</feature>
<feature type="domain" description="WW" evidence="3">
    <location>
        <begin position="476"/>
        <end position="510"/>
    </location>
</feature>
<proteinExistence type="inferred from homology"/>
<dbReference type="PROSITE" id="PS51082">
    <property type="entry name" value="WH2"/>
    <property type="match status" value="1"/>
</dbReference>
<dbReference type="InterPro" id="IPR001202">
    <property type="entry name" value="WW_dom"/>
</dbReference>
<dbReference type="Gene3D" id="6.10.280.150">
    <property type="match status" value="1"/>
</dbReference>
<dbReference type="GO" id="GO:0034237">
    <property type="term" value="F:protein kinase A regulatory subunit binding"/>
    <property type="evidence" value="ECO:0007669"/>
    <property type="project" value="TreeGrafter"/>
</dbReference>
<feature type="compositionally biased region" description="Pro residues" evidence="2">
    <location>
        <begin position="252"/>
        <end position="273"/>
    </location>
</feature>
<dbReference type="GO" id="GO:2000601">
    <property type="term" value="P:positive regulation of Arp2/3 complex-mediated actin nucleation"/>
    <property type="evidence" value="ECO:0007669"/>
    <property type="project" value="TreeGrafter"/>
</dbReference>
<dbReference type="PROSITE" id="PS01159">
    <property type="entry name" value="WW_DOMAIN_1"/>
    <property type="match status" value="1"/>
</dbReference>
<dbReference type="SUPFAM" id="SSF51045">
    <property type="entry name" value="WW domain"/>
    <property type="match status" value="1"/>
</dbReference>
<dbReference type="Pfam" id="PF02205">
    <property type="entry name" value="WH2"/>
    <property type="match status" value="1"/>
</dbReference>
<gene>
    <name evidence="5" type="ORF">TrCOL_g10843</name>
</gene>
<dbReference type="Gene3D" id="2.20.70.10">
    <property type="match status" value="1"/>
</dbReference>
<dbReference type="EMBL" id="BRYA01000060">
    <property type="protein sequence ID" value="GMI35783.1"/>
    <property type="molecule type" value="Genomic_DNA"/>
</dbReference>
<evidence type="ECO:0000313" key="5">
    <source>
        <dbReference type="EMBL" id="GMI35783.1"/>
    </source>
</evidence>
<feature type="compositionally biased region" description="Basic and acidic residues" evidence="2">
    <location>
        <begin position="203"/>
        <end position="216"/>
    </location>
</feature>
<name>A0A9W7G7S4_9STRA</name>
<protein>
    <recommendedName>
        <fullName evidence="7">WW domain-containing protein</fullName>
    </recommendedName>
</protein>
<feature type="compositionally biased region" description="Basic residues" evidence="2">
    <location>
        <begin position="192"/>
        <end position="202"/>
    </location>
</feature>
<dbReference type="InterPro" id="IPR003124">
    <property type="entry name" value="WH2_dom"/>
</dbReference>
<comment type="similarity">
    <text evidence="1">Belongs to the SCAR/WAVE family.</text>
</comment>
<feature type="compositionally biased region" description="Basic and acidic residues" evidence="2">
    <location>
        <begin position="451"/>
        <end position="462"/>
    </location>
</feature>
<organism evidence="5 6">
    <name type="scientific">Triparma columacea</name>
    <dbReference type="NCBI Taxonomy" id="722753"/>
    <lineage>
        <taxon>Eukaryota</taxon>
        <taxon>Sar</taxon>
        <taxon>Stramenopiles</taxon>
        <taxon>Ochrophyta</taxon>
        <taxon>Bolidophyceae</taxon>
        <taxon>Parmales</taxon>
        <taxon>Triparmaceae</taxon>
        <taxon>Triparma</taxon>
    </lineage>
</organism>
<evidence type="ECO:0000259" key="3">
    <source>
        <dbReference type="PROSITE" id="PS50020"/>
    </source>
</evidence>
<feature type="domain" description="WH2" evidence="4">
    <location>
        <begin position="554"/>
        <end position="571"/>
    </location>
</feature>
<dbReference type="OrthoDB" id="198785at2759"/>
<keyword evidence="6" id="KW-1185">Reference proteome</keyword>
<accession>A0A9W7G7S4</accession>
<evidence type="ECO:0000313" key="6">
    <source>
        <dbReference type="Proteomes" id="UP001165065"/>
    </source>
</evidence>
<feature type="region of interest" description="Disordered" evidence="2">
    <location>
        <begin position="626"/>
        <end position="649"/>
    </location>
</feature>
<dbReference type="SMART" id="SM00246">
    <property type="entry name" value="WH2"/>
    <property type="match status" value="2"/>
</dbReference>
<dbReference type="PROSITE" id="PS50020">
    <property type="entry name" value="WW_DOMAIN_2"/>
    <property type="match status" value="1"/>
</dbReference>
<dbReference type="PANTHER" id="PTHR12902">
    <property type="entry name" value="WASP-1"/>
    <property type="match status" value="1"/>
</dbReference>
<dbReference type="PANTHER" id="PTHR12902:SF1">
    <property type="entry name" value="WISKOTT-ALDRICH SYNDROME PROTEIN FAMILY MEMBER"/>
    <property type="match status" value="1"/>
</dbReference>
<dbReference type="GO" id="GO:0030036">
    <property type="term" value="P:actin cytoskeleton organization"/>
    <property type="evidence" value="ECO:0007669"/>
    <property type="project" value="InterPro"/>
</dbReference>
<sequence>MTLSKRKICFTQTYIHPEFMDRASLKSSSTSSDREKSTLQNDVAMSELTGVLGQIGSLAAYTMELMDGLFRISQETQNRIEKVAERTQKLGVELERLETESMMEADKTALVDLSASSSVSHKREVKVPHIFTRITNAEEILAQYNNCTPPPFLNKIDSILGGEQCSHNFSYPRFFFNEWYKSEVKRQEKKKEEKKKRKKERKERREAKSKEGEKKLSKLKNKKMKTFKSQYKNETINGQAIAPAVPKTPTRPLAPKPPPPRTVAPKPPPPPPQAYRRSRTSGVVRNSKRTTGNFNLPAAISENIEEGTYPEMEIVEGSPDRKSSAPPPPSRPPPGPPPAAPRPSSPPTPPLSTSPPSASPLEGPPTSELTRQSSAGTYQRDSSLTSVYVEEEEEAPKVDPMAIFETPMFAKYQTMKKINMPEAAIRHKMEQDKVKMQLVNLFCPNTVYETAGKDDDEGHTTQDEESVGGDEDNRPDGDPKDWEETTNEETGDVYYINKISWESSWVPPKGWEEYQEALNQELQEGKADFLNSITAGKKLRRISVTPGSRVASDPRNDIMAGIRKGAQLKKAEPLPPKPVEARDQMIMALKSVSLKSTLQHVEVSKYDENERMDDAVAKLLANRAAIAGESDSESESDSDYDFDSDEDYP</sequence>
<feature type="region of interest" description="Disordered" evidence="2">
    <location>
        <begin position="186"/>
        <end position="403"/>
    </location>
</feature>
<dbReference type="CDD" id="cd00201">
    <property type="entry name" value="WW"/>
    <property type="match status" value="1"/>
</dbReference>
<dbReference type="InterPro" id="IPR036020">
    <property type="entry name" value="WW_dom_sf"/>
</dbReference>
<evidence type="ECO:0000259" key="4">
    <source>
        <dbReference type="PROSITE" id="PS51082"/>
    </source>
</evidence>
<reference evidence="6" key="1">
    <citation type="journal article" date="2023" name="Commun. Biol.">
        <title>Genome analysis of Parmales, the sister group of diatoms, reveals the evolutionary specialization of diatoms from phago-mixotrophs to photoautotrophs.</title>
        <authorList>
            <person name="Ban H."/>
            <person name="Sato S."/>
            <person name="Yoshikawa S."/>
            <person name="Yamada K."/>
            <person name="Nakamura Y."/>
            <person name="Ichinomiya M."/>
            <person name="Sato N."/>
            <person name="Blanc-Mathieu R."/>
            <person name="Endo H."/>
            <person name="Kuwata A."/>
            <person name="Ogata H."/>
        </authorList>
    </citation>
    <scope>NUCLEOTIDE SEQUENCE [LARGE SCALE GENOMIC DNA]</scope>
</reference>
<dbReference type="GO" id="GO:0005856">
    <property type="term" value="C:cytoskeleton"/>
    <property type="evidence" value="ECO:0007669"/>
    <property type="project" value="UniProtKB-SubCell"/>
</dbReference>
<dbReference type="SMART" id="SM00456">
    <property type="entry name" value="WW"/>
    <property type="match status" value="1"/>
</dbReference>